<gene>
    <name evidence="1" type="ORF">ACH5RR_024974</name>
</gene>
<name>A0ABD2Z1H6_9GENT</name>
<accession>A0ABD2Z1H6</accession>
<reference evidence="1 2" key="1">
    <citation type="submission" date="2024-11" db="EMBL/GenBank/DDBJ databases">
        <title>A near-complete genome assembly of Cinchona calisaya.</title>
        <authorList>
            <person name="Lian D.C."/>
            <person name="Zhao X.W."/>
            <person name="Wei L."/>
        </authorList>
    </citation>
    <scope>NUCLEOTIDE SEQUENCE [LARGE SCALE GENOMIC DNA]</scope>
    <source>
        <tissue evidence="1">Nenye</tissue>
    </source>
</reference>
<comment type="caution">
    <text evidence="1">The sequence shown here is derived from an EMBL/GenBank/DDBJ whole genome shotgun (WGS) entry which is preliminary data.</text>
</comment>
<protein>
    <submittedName>
        <fullName evidence="1">Uncharacterized protein</fullName>
    </submittedName>
</protein>
<dbReference type="EMBL" id="JBJUIK010000011">
    <property type="protein sequence ID" value="KAL3512257.1"/>
    <property type="molecule type" value="Genomic_DNA"/>
</dbReference>
<proteinExistence type="predicted"/>
<organism evidence="1 2">
    <name type="scientific">Cinchona calisaya</name>
    <dbReference type="NCBI Taxonomy" id="153742"/>
    <lineage>
        <taxon>Eukaryota</taxon>
        <taxon>Viridiplantae</taxon>
        <taxon>Streptophyta</taxon>
        <taxon>Embryophyta</taxon>
        <taxon>Tracheophyta</taxon>
        <taxon>Spermatophyta</taxon>
        <taxon>Magnoliopsida</taxon>
        <taxon>eudicotyledons</taxon>
        <taxon>Gunneridae</taxon>
        <taxon>Pentapetalae</taxon>
        <taxon>asterids</taxon>
        <taxon>lamiids</taxon>
        <taxon>Gentianales</taxon>
        <taxon>Rubiaceae</taxon>
        <taxon>Cinchonoideae</taxon>
        <taxon>Cinchoneae</taxon>
        <taxon>Cinchona</taxon>
    </lineage>
</organism>
<keyword evidence="2" id="KW-1185">Reference proteome</keyword>
<dbReference type="Proteomes" id="UP001630127">
    <property type="component" value="Unassembled WGS sequence"/>
</dbReference>
<evidence type="ECO:0000313" key="2">
    <source>
        <dbReference type="Proteomes" id="UP001630127"/>
    </source>
</evidence>
<dbReference type="AlphaFoldDB" id="A0ABD2Z1H6"/>
<sequence length="113" mass="12278">MGDKGKNSVNKGVIQGGQFLNTHSKPFMVGSYKGSRSTSVPQHMAKDMDSPLIISNSIFASLDMKLEDEENHGKFAQLETKNIPPVSVGIGLNAIKQKIRAIPLPKMIFLGKP</sequence>
<evidence type="ECO:0000313" key="1">
    <source>
        <dbReference type="EMBL" id="KAL3512257.1"/>
    </source>
</evidence>